<organism evidence="2 3">
    <name type="scientific">Rotaria sordida</name>
    <dbReference type="NCBI Taxonomy" id="392033"/>
    <lineage>
        <taxon>Eukaryota</taxon>
        <taxon>Metazoa</taxon>
        <taxon>Spiralia</taxon>
        <taxon>Gnathifera</taxon>
        <taxon>Rotifera</taxon>
        <taxon>Eurotatoria</taxon>
        <taxon>Bdelloidea</taxon>
        <taxon>Philodinida</taxon>
        <taxon>Philodinidae</taxon>
        <taxon>Rotaria</taxon>
    </lineage>
</organism>
<comment type="caution">
    <text evidence="2">The sequence shown here is derived from an EMBL/GenBank/DDBJ whole genome shotgun (WGS) entry which is preliminary data.</text>
</comment>
<protein>
    <submittedName>
        <fullName evidence="2">Uncharacterized protein</fullName>
    </submittedName>
</protein>
<evidence type="ECO:0000313" key="3">
    <source>
        <dbReference type="Proteomes" id="UP000663864"/>
    </source>
</evidence>
<gene>
    <name evidence="2" type="ORF">ZHD862_LOCUS20272</name>
</gene>
<name>A0A814SZG2_9BILA</name>
<evidence type="ECO:0000313" key="2">
    <source>
        <dbReference type="EMBL" id="CAF1153104.1"/>
    </source>
</evidence>
<evidence type="ECO:0000256" key="1">
    <source>
        <dbReference type="SAM" id="SignalP"/>
    </source>
</evidence>
<feature type="chain" id="PRO_5032903598" evidence="1">
    <location>
        <begin position="20"/>
        <end position="262"/>
    </location>
</feature>
<feature type="signal peptide" evidence="1">
    <location>
        <begin position="1"/>
        <end position="19"/>
    </location>
</feature>
<proteinExistence type="predicted"/>
<dbReference type="AlphaFoldDB" id="A0A814SZG2"/>
<reference evidence="2" key="1">
    <citation type="submission" date="2021-02" db="EMBL/GenBank/DDBJ databases">
        <authorList>
            <person name="Nowell W R."/>
        </authorList>
    </citation>
    <scope>NUCLEOTIDE SEQUENCE</scope>
</reference>
<keyword evidence="1" id="KW-0732">Signal</keyword>
<accession>A0A814SZG2</accession>
<sequence length="262" mass="28564">MKFSSFFLTSLILLIPISAVKVHVSVGIDQPVNESGIDAFVGSFQHNAIIHVPPNTKGIDTIVITKQSSTLALVNIRLVIPYGGYVCAFGNDGVKFDYDQSTNRLVYEPCKLYITELQGKLTLHDPTNYCPICNNIGVFDGLVFEPGSPIGSIDDFIGTFHHSSINGGKDIAVIVKQTSTIALLSLSGILPGGRNCSLNTIKVEYVPNTIPPRLFANGYADCALYFTPEKDGKLTLHDPTFNCARNNCGVFELWEGSIFQRD</sequence>
<dbReference type="Proteomes" id="UP000663864">
    <property type="component" value="Unassembled WGS sequence"/>
</dbReference>
<dbReference type="EMBL" id="CAJNOT010001144">
    <property type="protein sequence ID" value="CAF1153104.1"/>
    <property type="molecule type" value="Genomic_DNA"/>
</dbReference>